<protein>
    <recommendedName>
        <fullName evidence="3">CENP-V/GFA domain-containing protein</fullName>
    </recommendedName>
</protein>
<dbReference type="Gene3D" id="3.90.1590.10">
    <property type="entry name" value="glutathione-dependent formaldehyde- activating enzyme (gfa)"/>
    <property type="match status" value="1"/>
</dbReference>
<dbReference type="InterPro" id="IPR011057">
    <property type="entry name" value="Mss4-like_sf"/>
</dbReference>
<keyword evidence="2" id="KW-1185">Reference proteome</keyword>
<dbReference type="SUPFAM" id="SSF51316">
    <property type="entry name" value="Mss4-like"/>
    <property type="match status" value="1"/>
</dbReference>
<proteinExistence type="predicted"/>
<evidence type="ECO:0008006" key="3">
    <source>
        <dbReference type="Google" id="ProtNLM"/>
    </source>
</evidence>
<gene>
    <name evidence="1" type="ORF">GCM10007167_03520</name>
</gene>
<evidence type="ECO:0000313" key="1">
    <source>
        <dbReference type="EMBL" id="GHE25855.1"/>
    </source>
</evidence>
<evidence type="ECO:0000313" key="2">
    <source>
        <dbReference type="Proteomes" id="UP000636453"/>
    </source>
</evidence>
<dbReference type="InterPro" id="IPR046149">
    <property type="entry name" value="DUF6151"/>
</dbReference>
<dbReference type="Proteomes" id="UP000636453">
    <property type="component" value="Unassembled WGS sequence"/>
</dbReference>
<accession>A0A919D9G3</accession>
<dbReference type="Pfam" id="PF19648">
    <property type="entry name" value="DUF6151"/>
    <property type="match status" value="1"/>
</dbReference>
<organism evidence="1 2">
    <name type="scientific">Vulcaniibacterium thermophilum</name>
    <dbReference type="NCBI Taxonomy" id="1169913"/>
    <lineage>
        <taxon>Bacteria</taxon>
        <taxon>Pseudomonadati</taxon>
        <taxon>Pseudomonadota</taxon>
        <taxon>Gammaproteobacteria</taxon>
        <taxon>Lysobacterales</taxon>
        <taxon>Lysobacteraceae</taxon>
        <taxon>Vulcaniibacterium</taxon>
    </lineage>
</organism>
<sequence length="256" mass="27389">MGSRLRGNDEWAAGQVAPRRVRLLSMTSATAATATPFRVATPADRAQWSSTEPATRTAMDTTIPLRCRCGTVKGELDARRAYTRATCYCKDCRAYARFLGVPGVLDAAGGTDVVPAAPAAVRLTAGTEHVTCMSLSPKGILRWYAACCRTPLGNTPRDPKLPYVGLVTACFDAPPQTVDAAFGPRDRIVLNTQSATAPVRATPLGFLAGGLRILAGILRAKLRRERATSFFDAAGRPLREPDVISRETRTALERAG</sequence>
<dbReference type="EMBL" id="BNCF01000001">
    <property type="protein sequence ID" value="GHE25855.1"/>
    <property type="molecule type" value="Genomic_DNA"/>
</dbReference>
<dbReference type="AlphaFoldDB" id="A0A919D9G3"/>
<name>A0A919D9G3_9GAMM</name>
<comment type="caution">
    <text evidence="1">The sequence shown here is derived from an EMBL/GenBank/DDBJ whole genome shotgun (WGS) entry which is preliminary data.</text>
</comment>
<reference evidence="1" key="2">
    <citation type="submission" date="2020-09" db="EMBL/GenBank/DDBJ databases">
        <authorList>
            <person name="Sun Q."/>
            <person name="Kim S."/>
        </authorList>
    </citation>
    <scope>NUCLEOTIDE SEQUENCE</scope>
    <source>
        <strain evidence="1">KCTC 32020</strain>
    </source>
</reference>
<reference evidence="1" key="1">
    <citation type="journal article" date="2014" name="Int. J. Syst. Evol. Microbiol.">
        <title>Complete genome sequence of Corynebacterium casei LMG S-19264T (=DSM 44701T), isolated from a smear-ripened cheese.</title>
        <authorList>
            <consortium name="US DOE Joint Genome Institute (JGI-PGF)"/>
            <person name="Walter F."/>
            <person name="Albersmeier A."/>
            <person name="Kalinowski J."/>
            <person name="Ruckert C."/>
        </authorList>
    </citation>
    <scope>NUCLEOTIDE SEQUENCE</scope>
    <source>
        <strain evidence="1">KCTC 32020</strain>
    </source>
</reference>